<sequence>MNASIKKIECEVCHKTFPNMYRLNEHAVAHSVDRPFECEICGNLFKSNSTLRQHMIVHTGTATFECSVCENYIWLVKRKLIFFTYTNFFSRRKNLKYHMKHVHGLVGDQLDIAIEKSINKKAAEVENGETEKEPRPQLHNFFPMSATYSEDPLVKNVKIEDHSQPFSTLLDAIKLEEYENQLVTPKSTSLKDQNQSPAAEVSTSKSVTGSHQSQLPQQESFEKSRSVRQPPLLSDHMDLNSHIHPTSKRKECKICGDIPVGYNYGVLTCEGCKIFFQSYYHRHAELKCRMHSTCFSKKNGQKLTQILSEL</sequence>
<evidence type="ECO:0000259" key="14">
    <source>
        <dbReference type="PROSITE" id="PS51030"/>
    </source>
</evidence>
<dbReference type="AlphaFoldDB" id="E3M9I9"/>
<evidence type="ECO:0000256" key="1">
    <source>
        <dbReference type="ARBA" id="ARBA00004123"/>
    </source>
</evidence>
<dbReference type="GO" id="GO:0005634">
    <property type="term" value="C:nucleus"/>
    <property type="evidence" value="ECO:0007669"/>
    <property type="project" value="UniProtKB-SubCell"/>
</dbReference>
<evidence type="ECO:0000256" key="6">
    <source>
        <dbReference type="ARBA" id="ARBA00023015"/>
    </source>
</evidence>
<dbReference type="SMART" id="SM00355">
    <property type="entry name" value="ZnF_C2H2"/>
    <property type="match status" value="3"/>
</dbReference>
<dbReference type="eggNOG" id="KOG1721">
    <property type="taxonomic scope" value="Eukaryota"/>
</dbReference>
<keyword evidence="6" id="KW-0805">Transcription regulation</keyword>
<dbReference type="OrthoDB" id="654211at2759"/>
<evidence type="ECO:0000256" key="12">
    <source>
        <dbReference type="SAM" id="MobiDB-lite"/>
    </source>
</evidence>
<dbReference type="STRING" id="31234.E3M9I9"/>
<dbReference type="GO" id="GO:0006357">
    <property type="term" value="P:regulation of transcription by RNA polymerase II"/>
    <property type="evidence" value="ECO:0007669"/>
    <property type="project" value="TreeGrafter"/>
</dbReference>
<keyword evidence="4 11" id="KW-0863">Zinc-finger</keyword>
<reference evidence="15" key="1">
    <citation type="submission" date="2007-07" db="EMBL/GenBank/DDBJ databases">
        <title>PCAP assembly of the Caenorhabditis remanei genome.</title>
        <authorList>
            <consortium name="The Caenorhabditis remanei Sequencing Consortium"/>
            <person name="Wilson R.K."/>
        </authorList>
    </citation>
    <scope>NUCLEOTIDE SEQUENCE [LARGE SCALE GENOMIC DNA]</scope>
    <source>
        <strain evidence="15">PB4641</strain>
    </source>
</reference>
<keyword evidence="8" id="KW-0804">Transcription</keyword>
<evidence type="ECO:0000256" key="7">
    <source>
        <dbReference type="ARBA" id="ARBA00023125"/>
    </source>
</evidence>
<dbReference type="PROSITE" id="PS50157">
    <property type="entry name" value="ZINC_FINGER_C2H2_2"/>
    <property type="match status" value="2"/>
</dbReference>
<evidence type="ECO:0000256" key="11">
    <source>
        <dbReference type="PROSITE-ProRule" id="PRU00042"/>
    </source>
</evidence>
<gene>
    <name evidence="15" type="ORF">CRE_14561</name>
</gene>
<feature type="domain" description="Nuclear receptor" evidence="14">
    <location>
        <begin position="249"/>
        <end position="310"/>
    </location>
</feature>
<evidence type="ECO:0000256" key="9">
    <source>
        <dbReference type="ARBA" id="ARBA00023170"/>
    </source>
</evidence>
<name>E3M9I9_CAERE</name>
<dbReference type="GO" id="GO:0008270">
    <property type="term" value="F:zinc ion binding"/>
    <property type="evidence" value="ECO:0007669"/>
    <property type="project" value="UniProtKB-KW"/>
</dbReference>
<dbReference type="PROSITE" id="PS00028">
    <property type="entry name" value="ZINC_FINGER_C2H2_1"/>
    <property type="match status" value="2"/>
</dbReference>
<comment type="subcellular location">
    <subcellularLocation>
        <location evidence="1">Nucleus</location>
    </subcellularLocation>
</comment>
<dbReference type="Pfam" id="PF00105">
    <property type="entry name" value="zf-C4"/>
    <property type="match status" value="1"/>
</dbReference>
<evidence type="ECO:0000256" key="3">
    <source>
        <dbReference type="ARBA" id="ARBA00022737"/>
    </source>
</evidence>
<evidence type="ECO:0000313" key="16">
    <source>
        <dbReference type="Proteomes" id="UP000008281"/>
    </source>
</evidence>
<dbReference type="PROSITE" id="PS51030">
    <property type="entry name" value="NUCLEAR_REC_DBD_2"/>
    <property type="match status" value="1"/>
</dbReference>
<keyword evidence="3" id="KW-0677">Repeat</keyword>
<dbReference type="SUPFAM" id="SSF57716">
    <property type="entry name" value="Glucocorticoid receptor-like (DNA-binding domain)"/>
    <property type="match status" value="1"/>
</dbReference>
<feature type="domain" description="C2H2-type" evidence="13">
    <location>
        <begin position="36"/>
        <end position="63"/>
    </location>
</feature>
<evidence type="ECO:0000256" key="10">
    <source>
        <dbReference type="ARBA" id="ARBA00023242"/>
    </source>
</evidence>
<dbReference type="HOGENOM" id="CLU_054632_0_0_1"/>
<feature type="compositionally biased region" description="Polar residues" evidence="12">
    <location>
        <begin position="184"/>
        <end position="219"/>
    </location>
</feature>
<dbReference type="GO" id="GO:0043565">
    <property type="term" value="F:sequence-specific DNA binding"/>
    <property type="evidence" value="ECO:0007669"/>
    <property type="project" value="InterPro"/>
</dbReference>
<dbReference type="SUPFAM" id="SSF57667">
    <property type="entry name" value="beta-beta-alpha zinc fingers"/>
    <property type="match status" value="1"/>
</dbReference>
<dbReference type="InParanoid" id="E3M9I9"/>
<organism evidence="16">
    <name type="scientific">Caenorhabditis remanei</name>
    <name type="common">Caenorhabditis vulgaris</name>
    <dbReference type="NCBI Taxonomy" id="31234"/>
    <lineage>
        <taxon>Eukaryota</taxon>
        <taxon>Metazoa</taxon>
        <taxon>Ecdysozoa</taxon>
        <taxon>Nematoda</taxon>
        <taxon>Chromadorea</taxon>
        <taxon>Rhabditida</taxon>
        <taxon>Rhabditina</taxon>
        <taxon>Rhabditomorpha</taxon>
        <taxon>Rhabditoidea</taxon>
        <taxon>Rhabditidae</taxon>
        <taxon>Peloderinae</taxon>
        <taxon>Caenorhabditis</taxon>
    </lineage>
</organism>
<dbReference type="PANTHER" id="PTHR46179:SF13">
    <property type="entry name" value="C2H2-TYPE DOMAIN-CONTAINING PROTEIN"/>
    <property type="match status" value="1"/>
</dbReference>
<proteinExistence type="predicted"/>
<protein>
    <submittedName>
        <fullName evidence="15">Uncharacterized protein</fullName>
    </submittedName>
</protein>
<dbReference type="Gene3D" id="3.30.50.10">
    <property type="entry name" value="Erythroid Transcription Factor GATA-1, subunit A"/>
    <property type="match status" value="1"/>
</dbReference>
<keyword evidence="5" id="KW-0862">Zinc</keyword>
<dbReference type="InterPro" id="IPR036236">
    <property type="entry name" value="Znf_C2H2_sf"/>
</dbReference>
<dbReference type="GO" id="GO:0003700">
    <property type="term" value="F:DNA-binding transcription factor activity"/>
    <property type="evidence" value="ECO:0007669"/>
    <property type="project" value="InterPro"/>
</dbReference>
<evidence type="ECO:0000313" key="15">
    <source>
        <dbReference type="EMBL" id="EFO96349.1"/>
    </source>
</evidence>
<dbReference type="InterPro" id="IPR051061">
    <property type="entry name" value="Zinc_finger_trans_reg"/>
</dbReference>
<keyword evidence="7" id="KW-0238">DNA-binding</keyword>
<dbReference type="InterPro" id="IPR001628">
    <property type="entry name" value="Znf_hrmn_rcpt"/>
</dbReference>
<dbReference type="Proteomes" id="UP000008281">
    <property type="component" value="Unassembled WGS sequence"/>
</dbReference>
<evidence type="ECO:0000256" key="2">
    <source>
        <dbReference type="ARBA" id="ARBA00022723"/>
    </source>
</evidence>
<dbReference type="Gene3D" id="3.30.160.60">
    <property type="entry name" value="Classic Zinc Finger"/>
    <property type="match status" value="2"/>
</dbReference>
<dbReference type="Pfam" id="PF00096">
    <property type="entry name" value="zf-C2H2"/>
    <property type="match status" value="1"/>
</dbReference>
<dbReference type="SMART" id="SM00399">
    <property type="entry name" value="ZnF_C4"/>
    <property type="match status" value="1"/>
</dbReference>
<evidence type="ECO:0000256" key="8">
    <source>
        <dbReference type="ARBA" id="ARBA00023163"/>
    </source>
</evidence>
<evidence type="ECO:0000256" key="4">
    <source>
        <dbReference type="ARBA" id="ARBA00022771"/>
    </source>
</evidence>
<keyword evidence="10" id="KW-0539">Nucleus</keyword>
<keyword evidence="16" id="KW-1185">Reference proteome</keyword>
<keyword evidence="9" id="KW-0675">Receptor</keyword>
<dbReference type="FunFam" id="3.30.160.60:FF:000145">
    <property type="entry name" value="Zinc finger protein 574"/>
    <property type="match status" value="1"/>
</dbReference>
<dbReference type="InterPro" id="IPR013087">
    <property type="entry name" value="Znf_C2H2_type"/>
</dbReference>
<dbReference type="InterPro" id="IPR013088">
    <property type="entry name" value="Znf_NHR/GATA"/>
</dbReference>
<evidence type="ECO:0000259" key="13">
    <source>
        <dbReference type="PROSITE" id="PS50157"/>
    </source>
</evidence>
<dbReference type="EMBL" id="DS268430">
    <property type="protein sequence ID" value="EFO96349.1"/>
    <property type="molecule type" value="Genomic_DNA"/>
</dbReference>
<dbReference type="PANTHER" id="PTHR46179">
    <property type="entry name" value="ZINC FINGER PROTEIN"/>
    <property type="match status" value="1"/>
</dbReference>
<feature type="region of interest" description="Disordered" evidence="12">
    <location>
        <begin position="184"/>
        <end position="242"/>
    </location>
</feature>
<keyword evidence="2" id="KW-0479">Metal-binding</keyword>
<feature type="domain" description="C2H2-type" evidence="13">
    <location>
        <begin position="8"/>
        <end position="35"/>
    </location>
</feature>
<evidence type="ECO:0000256" key="5">
    <source>
        <dbReference type="ARBA" id="ARBA00022833"/>
    </source>
</evidence>
<dbReference type="PRINTS" id="PR00047">
    <property type="entry name" value="STROIDFINGER"/>
</dbReference>
<accession>E3M9I9</accession>